<dbReference type="AlphaFoldDB" id="A0ABD2Y3J0"/>
<accession>A0ABD2Y3J0</accession>
<dbReference type="InterPro" id="IPR044974">
    <property type="entry name" value="Disease_R_plants"/>
</dbReference>
<dbReference type="Pfam" id="PF23559">
    <property type="entry name" value="WHD_DRP"/>
    <property type="match status" value="1"/>
</dbReference>
<dbReference type="PANTHER" id="PTHR23155">
    <property type="entry name" value="DISEASE RESISTANCE PROTEIN RP"/>
    <property type="match status" value="1"/>
</dbReference>
<feature type="domain" description="Disease resistance protein winged helix" evidence="9">
    <location>
        <begin position="424"/>
        <end position="494"/>
    </location>
</feature>
<dbReference type="Gene3D" id="1.20.5.4130">
    <property type="match status" value="1"/>
</dbReference>
<comment type="similarity">
    <text evidence="1">Belongs to the disease resistance NB-LRR family.</text>
</comment>
<sequence length="891" mass="102114">MAASIPGMDAAVGFILQNLKESIQYNTELIGKVKSNVKDLCDDLDTLRAFIKKYSEDYSKNEILEKLANEIRTVVYRAEDAIERYISCSSVQKLRGGFGRAVHYVDYTAELRDVGKEIEKVSKDVREIYENKAPLGFAAMQVDEICTRVQKEKKTLVVEEDNVVGFDDATKDVIELLTGESDNQSDQLEVFSIIGMLGLGKTTLAKKVLNDPKIEYEFYTRAFVNVSQEYERKEVFLKILGSFTQITDQMNKMSDEELAKELSNHLKTRKYLIVMDDVWTKEAWDQLKIAFPNNNKRSRILITSRNRPVAVHANTNINPYNLRFLYPDESRELLRRKVFGQNSCPSELEEYELKILQKCDGLPLAIVVVAGILVNHRGRTDWWKRVAQDVNDYVARDQEQSYVINLSYNHMPYRLKPCFLYLGVFREDFEIPIWKLVRLWIAEGFIPQDGSMSLEDIAEDYLEELVDRNLVMVGHRRSTGQIKTCRIHDTLRDFCKKEAAKENLFKEIKKVGQLASLSPDTCDSFRRLCVNAVVSDYIKSKPSGECVRSFLSFAKEETTLQPDHISFIPKAFKLLRVLDVRSIIFTRFPTDILYLVLLKYIAISCHFKILPEKMSNLWNLQTLIVETSSRTLDIKADIWKLAQLRHLHTNASTSLAKSKEQPSINASLQTLSTISPESCSAEVFDRTPKLKKLGICGKLRNILEAHGQSSFFASLYKLEELENLKLLNDDISVKLHALPQENMFPRNLTRLTLLNTLLEWRHMSTLGKLEKLEVLKLKDNAFQGELWKTEDCGFRNLKVLHIGSTNLVMWKASASHFPILRSLFLRHCTKLEAVPSGLGDISTLQEIDLYCTNPTVATSARKIQVLKLQVQAKDKHRRGSGFKLSVYPPDQ</sequence>
<dbReference type="InterPro" id="IPR032675">
    <property type="entry name" value="LRR_dom_sf"/>
</dbReference>
<keyword evidence="2" id="KW-0433">Leucine-rich repeat</keyword>
<dbReference type="PANTHER" id="PTHR23155:SF1193">
    <property type="entry name" value="DISEASE RESISTANCE PROTEIN RPP13-RELATED"/>
    <property type="match status" value="1"/>
</dbReference>
<dbReference type="Gene3D" id="3.80.10.10">
    <property type="entry name" value="Ribonuclease Inhibitor"/>
    <property type="match status" value="1"/>
</dbReference>
<evidence type="ECO:0000256" key="6">
    <source>
        <dbReference type="ARBA" id="ARBA00022840"/>
    </source>
</evidence>
<name>A0ABD2Y3J0_9GENT</name>
<dbReference type="GO" id="GO:0051607">
    <property type="term" value="P:defense response to virus"/>
    <property type="evidence" value="ECO:0007669"/>
    <property type="project" value="UniProtKB-ARBA"/>
</dbReference>
<dbReference type="InterPro" id="IPR002182">
    <property type="entry name" value="NB-ARC"/>
</dbReference>
<evidence type="ECO:0000259" key="7">
    <source>
        <dbReference type="Pfam" id="PF00931"/>
    </source>
</evidence>
<dbReference type="CDD" id="cd14798">
    <property type="entry name" value="RX-CC_like"/>
    <property type="match status" value="1"/>
</dbReference>
<proteinExistence type="inferred from homology"/>
<dbReference type="Pfam" id="PF23598">
    <property type="entry name" value="LRR_14"/>
    <property type="match status" value="1"/>
</dbReference>
<keyword evidence="4" id="KW-0547">Nucleotide-binding</keyword>
<dbReference type="PRINTS" id="PR00364">
    <property type="entry name" value="DISEASERSIST"/>
</dbReference>
<evidence type="ECO:0000256" key="3">
    <source>
        <dbReference type="ARBA" id="ARBA00022737"/>
    </source>
</evidence>
<evidence type="ECO:0000259" key="8">
    <source>
        <dbReference type="Pfam" id="PF18052"/>
    </source>
</evidence>
<feature type="domain" description="Disease resistance R13L4/SHOC-2-like LRR" evidence="10">
    <location>
        <begin position="547"/>
        <end position="870"/>
    </location>
</feature>
<protein>
    <submittedName>
        <fullName evidence="11">Uncharacterized protein</fullName>
    </submittedName>
</protein>
<evidence type="ECO:0000259" key="9">
    <source>
        <dbReference type="Pfam" id="PF23559"/>
    </source>
</evidence>
<dbReference type="SUPFAM" id="SSF52540">
    <property type="entry name" value="P-loop containing nucleoside triphosphate hydrolases"/>
    <property type="match status" value="1"/>
</dbReference>
<dbReference type="FunFam" id="1.10.10.10:FF:000322">
    <property type="entry name" value="Probable disease resistance protein At1g63360"/>
    <property type="match status" value="1"/>
</dbReference>
<organism evidence="11 12">
    <name type="scientific">Cinchona calisaya</name>
    <dbReference type="NCBI Taxonomy" id="153742"/>
    <lineage>
        <taxon>Eukaryota</taxon>
        <taxon>Viridiplantae</taxon>
        <taxon>Streptophyta</taxon>
        <taxon>Embryophyta</taxon>
        <taxon>Tracheophyta</taxon>
        <taxon>Spermatophyta</taxon>
        <taxon>Magnoliopsida</taxon>
        <taxon>eudicotyledons</taxon>
        <taxon>Gunneridae</taxon>
        <taxon>Pentapetalae</taxon>
        <taxon>asterids</taxon>
        <taxon>lamiids</taxon>
        <taxon>Gentianales</taxon>
        <taxon>Rubiaceae</taxon>
        <taxon>Cinchonoideae</taxon>
        <taxon>Cinchoneae</taxon>
        <taxon>Cinchona</taxon>
    </lineage>
</organism>
<dbReference type="Gene3D" id="3.40.50.300">
    <property type="entry name" value="P-loop containing nucleotide triphosphate hydrolases"/>
    <property type="match status" value="1"/>
</dbReference>
<dbReference type="InterPro" id="IPR058922">
    <property type="entry name" value="WHD_DRP"/>
</dbReference>
<feature type="domain" description="NB-ARC" evidence="7">
    <location>
        <begin position="185"/>
        <end position="343"/>
    </location>
</feature>
<dbReference type="Gene3D" id="1.10.10.10">
    <property type="entry name" value="Winged helix-like DNA-binding domain superfamily/Winged helix DNA-binding domain"/>
    <property type="match status" value="1"/>
</dbReference>
<dbReference type="Gene3D" id="1.10.8.430">
    <property type="entry name" value="Helical domain of apoptotic protease-activating factors"/>
    <property type="match status" value="1"/>
</dbReference>
<gene>
    <name evidence="11" type="ORF">ACH5RR_036132</name>
</gene>
<feature type="domain" description="Disease resistance N-terminal" evidence="8">
    <location>
        <begin position="11"/>
        <end position="95"/>
    </location>
</feature>
<dbReference type="Pfam" id="PF00931">
    <property type="entry name" value="NB-ARC"/>
    <property type="match status" value="1"/>
</dbReference>
<dbReference type="InterPro" id="IPR042197">
    <property type="entry name" value="Apaf_helical"/>
</dbReference>
<evidence type="ECO:0000259" key="10">
    <source>
        <dbReference type="Pfam" id="PF23598"/>
    </source>
</evidence>
<dbReference type="InterPro" id="IPR027417">
    <property type="entry name" value="P-loop_NTPase"/>
</dbReference>
<dbReference type="Proteomes" id="UP001630127">
    <property type="component" value="Unassembled WGS sequence"/>
</dbReference>
<dbReference type="InterPro" id="IPR041118">
    <property type="entry name" value="Rx_N"/>
</dbReference>
<keyword evidence="5" id="KW-0611">Plant defense</keyword>
<dbReference type="EMBL" id="JBJUIK010000015">
    <property type="protein sequence ID" value="KAL3501683.1"/>
    <property type="molecule type" value="Genomic_DNA"/>
</dbReference>
<keyword evidence="3" id="KW-0677">Repeat</keyword>
<dbReference type="FunFam" id="3.40.50.300:FF:001091">
    <property type="entry name" value="Probable disease resistance protein At1g61300"/>
    <property type="match status" value="1"/>
</dbReference>
<evidence type="ECO:0000256" key="5">
    <source>
        <dbReference type="ARBA" id="ARBA00022821"/>
    </source>
</evidence>
<comment type="caution">
    <text evidence="11">The sequence shown here is derived from an EMBL/GenBank/DDBJ whole genome shotgun (WGS) entry which is preliminary data.</text>
</comment>
<dbReference type="InterPro" id="IPR055414">
    <property type="entry name" value="LRR_R13L4/SHOC2-like"/>
</dbReference>
<dbReference type="Pfam" id="PF18052">
    <property type="entry name" value="Rx_N"/>
    <property type="match status" value="1"/>
</dbReference>
<dbReference type="GO" id="GO:0005524">
    <property type="term" value="F:ATP binding"/>
    <property type="evidence" value="ECO:0007669"/>
    <property type="project" value="UniProtKB-KW"/>
</dbReference>
<keyword evidence="12" id="KW-1185">Reference proteome</keyword>
<reference evidence="11 12" key="1">
    <citation type="submission" date="2024-11" db="EMBL/GenBank/DDBJ databases">
        <title>A near-complete genome assembly of Cinchona calisaya.</title>
        <authorList>
            <person name="Lian D.C."/>
            <person name="Zhao X.W."/>
            <person name="Wei L."/>
        </authorList>
    </citation>
    <scope>NUCLEOTIDE SEQUENCE [LARGE SCALE GENOMIC DNA]</scope>
    <source>
        <tissue evidence="11">Nenye</tissue>
    </source>
</reference>
<dbReference type="SUPFAM" id="SSF52058">
    <property type="entry name" value="L domain-like"/>
    <property type="match status" value="1"/>
</dbReference>
<keyword evidence="6" id="KW-0067">ATP-binding</keyword>
<evidence type="ECO:0000256" key="4">
    <source>
        <dbReference type="ARBA" id="ARBA00022741"/>
    </source>
</evidence>
<evidence type="ECO:0000313" key="12">
    <source>
        <dbReference type="Proteomes" id="UP001630127"/>
    </source>
</evidence>
<evidence type="ECO:0000256" key="1">
    <source>
        <dbReference type="ARBA" id="ARBA00008894"/>
    </source>
</evidence>
<evidence type="ECO:0000256" key="2">
    <source>
        <dbReference type="ARBA" id="ARBA00022614"/>
    </source>
</evidence>
<dbReference type="InterPro" id="IPR036388">
    <property type="entry name" value="WH-like_DNA-bd_sf"/>
</dbReference>
<evidence type="ECO:0000313" key="11">
    <source>
        <dbReference type="EMBL" id="KAL3501683.1"/>
    </source>
</evidence>
<dbReference type="InterPro" id="IPR038005">
    <property type="entry name" value="RX-like_CC"/>
</dbReference>